<keyword evidence="2" id="KW-1185">Reference proteome</keyword>
<evidence type="ECO:0000313" key="2">
    <source>
        <dbReference type="Proteomes" id="UP000280696"/>
    </source>
</evidence>
<gene>
    <name evidence="1" type="ORF">D7V94_09325</name>
</gene>
<evidence type="ECO:0008006" key="3">
    <source>
        <dbReference type="Google" id="ProtNLM"/>
    </source>
</evidence>
<dbReference type="Proteomes" id="UP000280696">
    <property type="component" value="Unassembled WGS sequence"/>
</dbReference>
<evidence type="ECO:0000313" key="1">
    <source>
        <dbReference type="EMBL" id="RKI91478.1"/>
    </source>
</evidence>
<name>A0A3A9AJJ1_9FIRM</name>
<protein>
    <recommendedName>
        <fullName evidence="3">PilZ domain-containing protein</fullName>
    </recommendedName>
</protein>
<dbReference type="SUPFAM" id="SSF141371">
    <property type="entry name" value="PilZ domain-like"/>
    <property type="match status" value="1"/>
</dbReference>
<dbReference type="OrthoDB" id="2003873at2"/>
<comment type="caution">
    <text evidence="1">The sequence shown here is derived from an EMBL/GenBank/DDBJ whole genome shotgun (WGS) entry which is preliminary data.</text>
</comment>
<dbReference type="EMBL" id="RAYQ01000009">
    <property type="protein sequence ID" value="RKI91478.1"/>
    <property type="molecule type" value="Genomic_DNA"/>
</dbReference>
<dbReference type="RefSeq" id="WP_120469085.1">
    <property type="nucleotide sequence ID" value="NZ_CATAJS010000086.1"/>
</dbReference>
<accession>A0A3A9AJJ1</accession>
<proteinExistence type="predicted"/>
<sequence>MEERRKIDRVGYSANGVIVICDTQEKIYVKTENISPLGMAVRMEPGAPDITGKDIIIVTETLIMYADVNRQEKQEDGSLVAGISARKFTDDVLQYLFDHIALEDDNL</sequence>
<dbReference type="AlphaFoldDB" id="A0A3A9AJJ1"/>
<organism evidence="1 2">
    <name type="scientific">Parablautia intestinalis</name>
    <dbReference type="NCBI Taxonomy" id="2320100"/>
    <lineage>
        <taxon>Bacteria</taxon>
        <taxon>Bacillati</taxon>
        <taxon>Bacillota</taxon>
        <taxon>Clostridia</taxon>
        <taxon>Lachnospirales</taxon>
        <taxon>Lachnospiraceae</taxon>
        <taxon>Parablautia</taxon>
    </lineage>
</organism>
<reference evidence="1 2" key="1">
    <citation type="submission" date="2018-09" db="EMBL/GenBank/DDBJ databases">
        <title>Murine metabolic-syndrome-specific gut microbial biobank.</title>
        <authorList>
            <person name="Liu C."/>
        </authorList>
    </citation>
    <scope>NUCLEOTIDE SEQUENCE [LARGE SCALE GENOMIC DNA]</scope>
    <source>
        <strain evidence="1 2">0.1xD8-82</strain>
    </source>
</reference>